<dbReference type="EMBL" id="JACEIK010000188">
    <property type="protein sequence ID" value="MCD7451945.1"/>
    <property type="molecule type" value="Genomic_DNA"/>
</dbReference>
<gene>
    <name evidence="2" type="primary">DPM2_2</name>
    <name evidence="2" type="ORF">HAX54_014209</name>
</gene>
<feature type="region of interest" description="Disordered" evidence="1">
    <location>
        <begin position="1"/>
        <end position="36"/>
    </location>
</feature>
<feature type="compositionally biased region" description="Polar residues" evidence="1">
    <location>
        <begin position="97"/>
        <end position="106"/>
    </location>
</feature>
<sequence>MEPPEIIKLVGRPKMKRSRQSDEASLRKGAWKQSRKGNLMRCNKCGDFNHNVRGCFKDHEGGKSSQGRSKKTSGQRSRSHVGQSSTQSANVEYETEVATQQSQTQQSMVLRLEMKKIHY</sequence>
<keyword evidence="3" id="KW-1185">Reference proteome</keyword>
<accession>A0ABS8RYN0</accession>
<evidence type="ECO:0000256" key="1">
    <source>
        <dbReference type="SAM" id="MobiDB-lite"/>
    </source>
</evidence>
<comment type="caution">
    <text evidence="2">The sequence shown here is derived from an EMBL/GenBank/DDBJ whole genome shotgun (WGS) entry which is preliminary data.</text>
</comment>
<feature type="compositionally biased region" description="Polar residues" evidence="1">
    <location>
        <begin position="80"/>
        <end position="90"/>
    </location>
</feature>
<dbReference type="Proteomes" id="UP000823775">
    <property type="component" value="Unassembled WGS sequence"/>
</dbReference>
<protein>
    <submittedName>
        <fullName evidence="2">Dolichol phosphate-mannose biosynthesis regulatory protein</fullName>
    </submittedName>
</protein>
<organism evidence="2 3">
    <name type="scientific">Datura stramonium</name>
    <name type="common">Jimsonweed</name>
    <name type="synonym">Common thornapple</name>
    <dbReference type="NCBI Taxonomy" id="4076"/>
    <lineage>
        <taxon>Eukaryota</taxon>
        <taxon>Viridiplantae</taxon>
        <taxon>Streptophyta</taxon>
        <taxon>Embryophyta</taxon>
        <taxon>Tracheophyta</taxon>
        <taxon>Spermatophyta</taxon>
        <taxon>Magnoliopsida</taxon>
        <taxon>eudicotyledons</taxon>
        <taxon>Gunneridae</taxon>
        <taxon>Pentapetalae</taxon>
        <taxon>asterids</taxon>
        <taxon>lamiids</taxon>
        <taxon>Solanales</taxon>
        <taxon>Solanaceae</taxon>
        <taxon>Solanoideae</taxon>
        <taxon>Datureae</taxon>
        <taxon>Datura</taxon>
    </lineage>
</organism>
<evidence type="ECO:0000313" key="2">
    <source>
        <dbReference type="EMBL" id="MCD7451945.1"/>
    </source>
</evidence>
<evidence type="ECO:0000313" key="3">
    <source>
        <dbReference type="Proteomes" id="UP000823775"/>
    </source>
</evidence>
<reference evidence="2 3" key="1">
    <citation type="journal article" date="2021" name="BMC Genomics">
        <title>Datura genome reveals duplications of psychoactive alkaloid biosynthetic genes and high mutation rate following tissue culture.</title>
        <authorList>
            <person name="Rajewski A."/>
            <person name="Carter-House D."/>
            <person name="Stajich J."/>
            <person name="Litt A."/>
        </authorList>
    </citation>
    <scope>NUCLEOTIDE SEQUENCE [LARGE SCALE GENOMIC DNA]</scope>
    <source>
        <strain evidence="2">AR-01</strain>
    </source>
</reference>
<name>A0ABS8RYN0_DATST</name>
<feature type="region of interest" description="Disordered" evidence="1">
    <location>
        <begin position="53"/>
        <end position="106"/>
    </location>
</feature>
<feature type="compositionally biased region" description="Basic residues" evidence="1">
    <location>
        <begin position="68"/>
        <end position="79"/>
    </location>
</feature>
<proteinExistence type="predicted"/>